<feature type="compositionally biased region" description="Low complexity" evidence="4">
    <location>
        <begin position="177"/>
        <end position="254"/>
    </location>
</feature>
<organism evidence="6 7">
    <name type="scientific">Geosporobacter ferrireducens</name>
    <dbReference type="NCBI Taxonomy" id="1424294"/>
    <lineage>
        <taxon>Bacteria</taxon>
        <taxon>Bacillati</taxon>
        <taxon>Bacillota</taxon>
        <taxon>Clostridia</taxon>
        <taxon>Peptostreptococcales</taxon>
        <taxon>Thermotaleaceae</taxon>
        <taxon>Geosporobacter</taxon>
    </lineage>
</organism>
<dbReference type="Pfam" id="PF24517">
    <property type="entry name" value="CBM96"/>
    <property type="match status" value="1"/>
</dbReference>
<dbReference type="InterPro" id="IPR050149">
    <property type="entry name" value="Collagen_superfamily"/>
</dbReference>
<dbReference type="EMBL" id="CP017269">
    <property type="protein sequence ID" value="AOT69343.1"/>
    <property type="molecule type" value="Genomic_DNA"/>
</dbReference>
<dbReference type="GO" id="GO:0030020">
    <property type="term" value="F:extracellular matrix structural constituent conferring tensile strength"/>
    <property type="evidence" value="ECO:0007669"/>
    <property type="project" value="TreeGrafter"/>
</dbReference>
<accession>A0A1D8GEK8</accession>
<evidence type="ECO:0000313" key="7">
    <source>
        <dbReference type="Proteomes" id="UP000095743"/>
    </source>
</evidence>
<dbReference type="GO" id="GO:0005615">
    <property type="term" value="C:extracellular space"/>
    <property type="evidence" value="ECO:0007669"/>
    <property type="project" value="TreeGrafter"/>
</dbReference>
<reference evidence="6 7" key="1">
    <citation type="submission" date="2016-09" db="EMBL/GenBank/DDBJ databases">
        <title>Genomic analysis reveals versatility of anaerobic energy metabolism of Geosporobacter ferrireducens IRF9 of phylum Firmicutes.</title>
        <authorList>
            <person name="Kim S.-J."/>
        </authorList>
    </citation>
    <scope>NUCLEOTIDE SEQUENCE [LARGE SCALE GENOMIC DNA]</scope>
    <source>
        <strain evidence="6 7">IRF9</strain>
    </source>
</reference>
<dbReference type="PANTHER" id="PTHR24023:SF1095">
    <property type="entry name" value="EGF-LIKE DOMAIN-CONTAINING PROTEIN"/>
    <property type="match status" value="1"/>
</dbReference>
<evidence type="ECO:0000256" key="2">
    <source>
        <dbReference type="ARBA" id="ARBA00022525"/>
    </source>
</evidence>
<dbReference type="InterPro" id="IPR008160">
    <property type="entry name" value="Collagen"/>
</dbReference>
<name>A0A1D8GEK8_9FIRM</name>
<evidence type="ECO:0000256" key="3">
    <source>
        <dbReference type="ARBA" id="ARBA00022729"/>
    </source>
</evidence>
<dbReference type="PANTHER" id="PTHR24023">
    <property type="entry name" value="COLLAGEN ALPHA"/>
    <property type="match status" value="1"/>
</dbReference>
<protein>
    <recommendedName>
        <fullName evidence="5">Carbohydrate-binding module family 96 domain-containing protein</fullName>
    </recommendedName>
</protein>
<keyword evidence="7" id="KW-1185">Reference proteome</keyword>
<dbReference type="InterPro" id="IPR055372">
    <property type="entry name" value="CBM96"/>
</dbReference>
<dbReference type="NCBIfam" id="TIGR03721">
    <property type="entry name" value="exospore_TM"/>
    <property type="match status" value="1"/>
</dbReference>
<gene>
    <name evidence="6" type="ORF">Gferi_07005</name>
</gene>
<dbReference type="RefSeq" id="WP_069974912.1">
    <property type="nucleotide sequence ID" value="NZ_CP017269.1"/>
</dbReference>
<dbReference type="GO" id="GO:0030198">
    <property type="term" value="P:extracellular matrix organization"/>
    <property type="evidence" value="ECO:0007669"/>
    <property type="project" value="TreeGrafter"/>
</dbReference>
<dbReference type="InterPro" id="IPR021210">
    <property type="entry name" value="Exosporium_BclB"/>
</dbReference>
<sequence>MPILFLTPTDAAVILQLLPNQNFGPAENLLVGRTFAPNDVFRSLLNFDISAIPPTAFITKATLRLLFFQKIAPGIQPLTARRLLSGFSQNTVTWNTQPNTAGGYAYETLLADDLVGDYIYLDLTGLVQDWYSGQFPNNGLMLTTIETETSLMGFRGYEDGNVPNWPTLIIEFEFALGPTGPTGPTGATGPAGPTGATGPAGPTGATGPAGPTGATGPAGPTGATGPAGPTGATGPAGPTGATGPAGATGATGPAGPAGPTGPTGPTGATGPAGPTGATGPAGPTGATGPAGPTGATGPAGATGATGPAGPTGATGPAGATGETGPAGPTGATGSSAIIPFASGGPVAMTTTVGGLVDTAGLVGFGNSASNISAAGGMIDLTGAPLFPVIDFAFSVPRAGTITSIAAFFSTTVALALLTETVTVTAQLYISGAPDNTFIPIPGATVTLTPTLSGIVGAGTVLTGFTDGLVIPVAPEDRLLMAFTITGTGITVLTTVTGYASAGVSIV</sequence>
<evidence type="ECO:0000256" key="4">
    <source>
        <dbReference type="SAM" id="MobiDB-lite"/>
    </source>
</evidence>
<dbReference type="Proteomes" id="UP000095743">
    <property type="component" value="Chromosome"/>
</dbReference>
<feature type="region of interest" description="Disordered" evidence="4">
    <location>
        <begin position="176"/>
        <end position="332"/>
    </location>
</feature>
<evidence type="ECO:0000313" key="6">
    <source>
        <dbReference type="EMBL" id="AOT69343.1"/>
    </source>
</evidence>
<evidence type="ECO:0000259" key="5">
    <source>
        <dbReference type="Pfam" id="PF24517"/>
    </source>
</evidence>
<keyword evidence="2" id="KW-0964">Secreted</keyword>
<dbReference type="Pfam" id="PF01391">
    <property type="entry name" value="Collagen"/>
    <property type="match status" value="2"/>
</dbReference>
<dbReference type="NCBIfam" id="NF033679">
    <property type="entry name" value="DNRLRE_dom"/>
    <property type="match status" value="1"/>
</dbReference>
<dbReference type="GO" id="GO:0031012">
    <property type="term" value="C:extracellular matrix"/>
    <property type="evidence" value="ECO:0007669"/>
    <property type="project" value="TreeGrafter"/>
</dbReference>
<evidence type="ECO:0000256" key="1">
    <source>
        <dbReference type="ARBA" id="ARBA00004613"/>
    </source>
</evidence>
<dbReference type="KEGG" id="gfe:Gferi_07005"/>
<feature type="domain" description="Carbohydrate-binding module family 96" evidence="5">
    <location>
        <begin position="7"/>
        <end position="169"/>
    </location>
</feature>
<proteinExistence type="predicted"/>
<comment type="subcellular location">
    <subcellularLocation>
        <location evidence="1">Secreted</location>
    </subcellularLocation>
</comment>
<feature type="compositionally biased region" description="Low complexity" evidence="4">
    <location>
        <begin position="263"/>
        <end position="332"/>
    </location>
</feature>
<keyword evidence="3" id="KW-0732">Signal</keyword>
<dbReference type="STRING" id="1424294.Gferi_07005"/>
<dbReference type="AlphaFoldDB" id="A0A1D8GEK8"/>